<evidence type="ECO:0000256" key="1">
    <source>
        <dbReference type="ARBA" id="ARBA00010396"/>
    </source>
</evidence>
<dbReference type="EC" id="2.1.1.199" evidence="6"/>
<feature type="region of interest" description="Disordered" evidence="7">
    <location>
        <begin position="253"/>
        <end position="289"/>
    </location>
</feature>
<evidence type="ECO:0000313" key="9">
    <source>
        <dbReference type="Proteomes" id="UP000433788"/>
    </source>
</evidence>
<evidence type="ECO:0000256" key="2">
    <source>
        <dbReference type="ARBA" id="ARBA00022552"/>
    </source>
</evidence>
<dbReference type="GO" id="GO:0070475">
    <property type="term" value="P:rRNA base methylation"/>
    <property type="evidence" value="ECO:0007669"/>
    <property type="project" value="UniProtKB-UniRule"/>
</dbReference>
<dbReference type="AlphaFoldDB" id="A0A6N7R136"/>
<dbReference type="InterPro" id="IPR023397">
    <property type="entry name" value="SAM-dep_MeTrfase_MraW_recog"/>
</dbReference>
<dbReference type="PANTHER" id="PTHR11265:SF0">
    <property type="entry name" value="12S RRNA N4-METHYLCYTIDINE METHYLTRANSFERASE"/>
    <property type="match status" value="1"/>
</dbReference>
<comment type="function">
    <text evidence="6">Specifically methylates the N4 position of cytidine in position 1402 (C1402) of 16S rRNA.</text>
</comment>
<dbReference type="Proteomes" id="UP000433788">
    <property type="component" value="Unassembled WGS sequence"/>
</dbReference>
<dbReference type="NCBIfam" id="TIGR00006">
    <property type="entry name" value="16S rRNA (cytosine(1402)-N(4))-methyltransferase RsmH"/>
    <property type="match status" value="1"/>
</dbReference>
<name>A0A6N7R136_9GAMM</name>
<sequence>MQEQVIHHLALRPGGLYVDGTYGRGGHAAAILDALDETAQVWLVDRDPEAIAIARDRHANDSRCHICQANFSELGDRLRAAQLEGHVNGILLDLGVSSPQLDQANRGFSFMRAGPLDMRMDNTQGETAAQWLAHVDERALVGVLREYGEERYAKRIAAAICQARNEGDLPEDTLALAKLIATAVPRSEPGKHPATRSFQAIRIFINGELEALDALLGDVCALLAPEGRLVVISFHSLEDRRVKRFIQRNSQVGDLPPGAGMVPPEKRPRLRRIGRAYRPDPEETVTNPRARSAVLRVAERLS</sequence>
<organism evidence="8 9">
    <name type="scientific">Spiribacter salilacus</name>
    <dbReference type="NCBI Taxonomy" id="2664894"/>
    <lineage>
        <taxon>Bacteria</taxon>
        <taxon>Pseudomonadati</taxon>
        <taxon>Pseudomonadota</taxon>
        <taxon>Gammaproteobacteria</taxon>
        <taxon>Chromatiales</taxon>
        <taxon>Ectothiorhodospiraceae</taxon>
        <taxon>Spiribacter</taxon>
    </lineage>
</organism>
<keyword evidence="4 6" id="KW-0808">Transferase</keyword>
<feature type="binding site" evidence="6">
    <location>
        <position position="45"/>
    </location>
    <ligand>
        <name>S-adenosyl-L-methionine</name>
        <dbReference type="ChEBI" id="CHEBI:59789"/>
    </ligand>
</feature>
<dbReference type="PANTHER" id="PTHR11265">
    <property type="entry name" value="S-ADENOSYL-METHYLTRANSFERASE MRAW"/>
    <property type="match status" value="1"/>
</dbReference>
<dbReference type="GO" id="GO:0005737">
    <property type="term" value="C:cytoplasm"/>
    <property type="evidence" value="ECO:0007669"/>
    <property type="project" value="UniProtKB-SubCell"/>
</dbReference>
<keyword evidence="9" id="KW-1185">Reference proteome</keyword>
<dbReference type="PIRSF" id="PIRSF004486">
    <property type="entry name" value="MraW"/>
    <property type="match status" value="1"/>
</dbReference>
<comment type="catalytic activity">
    <reaction evidence="6">
        <text>cytidine(1402) in 16S rRNA + S-adenosyl-L-methionine = N(4)-methylcytidine(1402) in 16S rRNA + S-adenosyl-L-homocysteine + H(+)</text>
        <dbReference type="Rhea" id="RHEA:42928"/>
        <dbReference type="Rhea" id="RHEA-COMP:10286"/>
        <dbReference type="Rhea" id="RHEA-COMP:10287"/>
        <dbReference type="ChEBI" id="CHEBI:15378"/>
        <dbReference type="ChEBI" id="CHEBI:57856"/>
        <dbReference type="ChEBI" id="CHEBI:59789"/>
        <dbReference type="ChEBI" id="CHEBI:74506"/>
        <dbReference type="ChEBI" id="CHEBI:82748"/>
        <dbReference type="EC" id="2.1.1.199"/>
    </reaction>
</comment>
<comment type="subcellular location">
    <subcellularLocation>
        <location evidence="6">Cytoplasm</location>
    </subcellularLocation>
</comment>
<evidence type="ECO:0000256" key="3">
    <source>
        <dbReference type="ARBA" id="ARBA00022603"/>
    </source>
</evidence>
<reference evidence="8 9" key="1">
    <citation type="submission" date="2019-11" db="EMBL/GenBank/DDBJ databases">
        <authorList>
            <person name="Zhang X.Y."/>
        </authorList>
    </citation>
    <scope>NUCLEOTIDE SEQUENCE [LARGE SCALE GENOMIC DNA]</scope>
    <source>
        <strain evidence="8 9">C176</strain>
    </source>
</reference>
<dbReference type="SUPFAM" id="SSF81799">
    <property type="entry name" value="Putative methyltransferase TM0872, insert domain"/>
    <property type="match status" value="1"/>
</dbReference>
<dbReference type="Pfam" id="PF01795">
    <property type="entry name" value="Methyltransf_5"/>
    <property type="match status" value="1"/>
</dbReference>
<keyword evidence="2 6" id="KW-0698">rRNA processing</keyword>
<feature type="binding site" evidence="6">
    <location>
        <position position="100"/>
    </location>
    <ligand>
        <name>S-adenosyl-L-methionine</name>
        <dbReference type="ChEBI" id="CHEBI:59789"/>
    </ligand>
</feature>
<evidence type="ECO:0000313" key="8">
    <source>
        <dbReference type="EMBL" id="MRH78664.1"/>
    </source>
</evidence>
<dbReference type="EMBL" id="WJPP01000004">
    <property type="protein sequence ID" value="MRH78664.1"/>
    <property type="molecule type" value="Genomic_DNA"/>
</dbReference>
<comment type="caution">
    <text evidence="8">The sequence shown here is derived from an EMBL/GenBank/DDBJ whole genome shotgun (WGS) entry which is preliminary data.</text>
</comment>
<dbReference type="Gene3D" id="1.10.150.170">
    <property type="entry name" value="Putative methyltransferase TM0872, insert domain"/>
    <property type="match status" value="1"/>
</dbReference>
<dbReference type="InterPro" id="IPR029063">
    <property type="entry name" value="SAM-dependent_MTases_sf"/>
</dbReference>
<feature type="binding site" evidence="6">
    <location>
        <position position="71"/>
    </location>
    <ligand>
        <name>S-adenosyl-L-methionine</name>
        <dbReference type="ChEBI" id="CHEBI:59789"/>
    </ligand>
</feature>
<feature type="binding site" evidence="6">
    <location>
        <position position="93"/>
    </location>
    <ligand>
        <name>S-adenosyl-L-methionine</name>
        <dbReference type="ChEBI" id="CHEBI:59789"/>
    </ligand>
</feature>
<protein>
    <recommendedName>
        <fullName evidence="6">Ribosomal RNA small subunit methyltransferase H</fullName>
        <ecNumber evidence="6">2.1.1.199</ecNumber>
    </recommendedName>
    <alternativeName>
        <fullName evidence="6">16S rRNA m(4)C1402 methyltransferase</fullName>
    </alternativeName>
    <alternativeName>
        <fullName evidence="6">rRNA (cytosine-N(4)-)-methyltransferase RsmH</fullName>
    </alternativeName>
</protein>
<dbReference type="HAMAP" id="MF_01007">
    <property type="entry name" value="16SrRNA_methyltr_H"/>
    <property type="match status" value="1"/>
</dbReference>
<dbReference type="InterPro" id="IPR002903">
    <property type="entry name" value="RsmH"/>
</dbReference>
<feature type="binding site" evidence="6">
    <location>
        <begin position="25"/>
        <end position="27"/>
    </location>
    <ligand>
        <name>S-adenosyl-L-methionine</name>
        <dbReference type="ChEBI" id="CHEBI:59789"/>
    </ligand>
</feature>
<evidence type="ECO:0000256" key="4">
    <source>
        <dbReference type="ARBA" id="ARBA00022679"/>
    </source>
</evidence>
<evidence type="ECO:0000256" key="6">
    <source>
        <dbReference type="HAMAP-Rule" id="MF_01007"/>
    </source>
</evidence>
<accession>A0A6N7R136</accession>
<dbReference type="GO" id="GO:0071424">
    <property type="term" value="F:rRNA (cytosine-N4-)-methyltransferase activity"/>
    <property type="evidence" value="ECO:0007669"/>
    <property type="project" value="UniProtKB-UniRule"/>
</dbReference>
<dbReference type="Gene3D" id="3.40.50.150">
    <property type="entry name" value="Vaccinia Virus protein VP39"/>
    <property type="match status" value="1"/>
</dbReference>
<evidence type="ECO:0000256" key="5">
    <source>
        <dbReference type="ARBA" id="ARBA00022691"/>
    </source>
</evidence>
<keyword evidence="6" id="KW-0963">Cytoplasm</keyword>
<keyword evidence="5 6" id="KW-0949">S-adenosyl-L-methionine</keyword>
<comment type="similarity">
    <text evidence="1 6">Belongs to the methyltransferase superfamily. RsmH family.</text>
</comment>
<proteinExistence type="inferred from homology"/>
<dbReference type="SUPFAM" id="SSF53335">
    <property type="entry name" value="S-adenosyl-L-methionine-dependent methyltransferases"/>
    <property type="match status" value="1"/>
</dbReference>
<evidence type="ECO:0000256" key="7">
    <source>
        <dbReference type="SAM" id="MobiDB-lite"/>
    </source>
</evidence>
<gene>
    <name evidence="6 8" type="primary">rsmH</name>
    <name evidence="8" type="ORF">GH984_08090</name>
</gene>
<keyword evidence="3 6" id="KW-0489">Methyltransferase</keyword>